<protein>
    <submittedName>
        <fullName evidence="1">5373_t:CDS:1</fullName>
    </submittedName>
</protein>
<feature type="non-terminal residue" evidence="1">
    <location>
        <position position="1"/>
    </location>
</feature>
<dbReference type="Proteomes" id="UP000789860">
    <property type="component" value="Unassembled WGS sequence"/>
</dbReference>
<organism evidence="1 2">
    <name type="scientific">Scutellospora calospora</name>
    <dbReference type="NCBI Taxonomy" id="85575"/>
    <lineage>
        <taxon>Eukaryota</taxon>
        <taxon>Fungi</taxon>
        <taxon>Fungi incertae sedis</taxon>
        <taxon>Mucoromycota</taxon>
        <taxon>Glomeromycotina</taxon>
        <taxon>Glomeromycetes</taxon>
        <taxon>Diversisporales</taxon>
        <taxon>Gigasporaceae</taxon>
        <taxon>Scutellospora</taxon>
    </lineage>
</organism>
<sequence>SKQEDIVYDIMTQDSPEKMQRIMLIKYYMIEQGKREKKKGEKASKKRKTEKSNRQISNMESQEDDNMSIVYIVQLIHRLEEKDACITYEGKFKYTEKAHSILNQSINRKTKEQEEEAKIKKR</sequence>
<name>A0ACA9PLS2_9GLOM</name>
<proteinExistence type="predicted"/>
<dbReference type="EMBL" id="CAJVPM010045356">
    <property type="protein sequence ID" value="CAG8716294.1"/>
    <property type="molecule type" value="Genomic_DNA"/>
</dbReference>
<comment type="caution">
    <text evidence="1">The sequence shown here is derived from an EMBL/GenBank/DDBJ whole genome shotgun (WGS) entry which is preliminary data.</text>
</comment>
<evidence type="ECO:0000313" key="1">
    <source>
        <dbReference type="EMBL" id="CAG8716294.1"/>
    </source>
</evidence>
<evidence type="ECO:0000313" key="2">
    <source>
        <dbReference type="Proteomes" id="UP000789860"/>
    </source>
</evidence>
<keyword evidence="2" id="KW-1185">Reference proteome</keyword>
<accession>A0ACA9PLS2</accession>
<gene>
    <name evidence="1" type="ORF">SCALOS_LOCUS11075</name>
</gene>
<feature type="non-terminal residue" evidence="1">
    <location>
        <position position="122"/>
    </location>
</feature>
<reference evidence="1" key="1">
    <citation type="submission" date="2021-06" db="EMBL/GenBank/DDBJ databases">
        <authorList>
            <person name="Kallberg Y."/>
            <person name="Tangrot J."/>
            <person name="Rosling A."/>
        </authorList>
    </citation>
    <scope>NUCLEOTIDE SEQUENCE</scope>
    <source>
        <strain evidence="1">AU212A</strain>
    </source>
</reference>